<organism evidence="3 4">
    <name type="scientific">Leucobacter chromiisoli</name>
    <dbReference type="NCBI Taxonomy" id="2796471"/>
    <lineage>
        <taxon>Bacteria</taxon>
        <taxon>Bacillati</taxon>
        <taxon>Actinomycetota</taxon>
        <taxon>Actinomycetes</taxon>
        <taxon>Micrococcales</taxon>
        <taxon>Microbacteriaceae</taxon>
        <taxon>Leucobacter</taxon>
    </lineage>
</organism>
<feature type="transmembrane region" description="Helical" evidence="1">
    <location>
        <begin position="344"/>
        <end position="367"/>
    </location>
</feature>
<accession>A0A934Q4M6</accession>
<dbReference type="Proteomes" id="UP000608530">
    <property type="component" value="Unassembled WGS sequence"/>
</dbReference>
<feature type="transmembrane region" description="Helical" evidence="1">
    <location>
        <begin position="293"/>
        <end position="314"/>
    </location>
</feature>
<reference evidence="3" key="1">
    <citation type="submission" date="2020-12" db="EMBL/GenBank/DDBJ databases">
        <title>Leucobacter sp. CAS1, isolated from Chromium sludge.</title>
        <authorList>
            <person name="Xu Z."/>
        </authorList>
    </citation>
    <scope>NUCLEOTIDE SEQUENCE</scope>
    <source>
        <strain evidence="3">CSA1</strain>
    </source>
</reference>
<evidence type="ECO:0000313" key="4">
    <source>
        <dbReference type="Proteomes" id="UP000608530"/>
    </source>
</evidence>
<proteinExistence type="predicted"/>
<comment type="caution">
    <text evidence="3">The sequence shown here is derived from an EMBL/GenBank/DDBJ whole genome shotgun (WGS) entry which is preliminary data.</text>
</comment>
<feature type="domain" description="Tape measure protein N-terminal" evidence="2">
    <location>
        <begin position="73"/>
        <end position="256"/>
    </location>
</feature>
<dbReference type="InterPro" id="IPR013491">
    <property type="entry name" value="Tape_meas_N"/>
</dbReference>
<keyword evidence="1" id="KW-0472">Membrane</keyword>
<keyword evidence="1" id="KW-0812">Transmembrane</keyword>
<dbReference type="NCBIfam" id="TIGR02675">
    <property type="entry name" value="tape_meas_nterm"/>
    <property type="match status" value="1"/>
</dbReference>
<gene>
    <name evidence="3" type="ORF">JD276_04415</name>
</gene>
<evidence type="ECO:0000259" key="2">
    <source>
        <dbReference type="Pfam" id="PF20155"/>
    </source>
</evidence>
<evidence type="ECO:0000256" key="1">
    <source>
        <dbReference type="SAM" id="Phobius"/>
    </source>
</evidence>
<dbReference type="RefSeq" id="WP_200114302.1">
    <property type="nucleotide sequence ID" value="NZ_JAEHOH010000006.1"/>
</dbReference>
<keyword evidence="1" id="KW-1133">Transmembrane helix</keyword>
<protein>
    <submittedName>
        <fullName evidence="3">Tape measure protein</fullName>
    </submittedName>
</protein>
<dbReference type="AlphaFoldDB" id="A0A934Q4M6"/>
<keyword evidence="4" id="KW-1185">Reference proteome</keyword>
<dbReference type="Pfam" id="PF20155">
    <property type="entry name" value="TMP_3"/>
    <property type="match status" value="1"/>
</dbReference>
<dbReference type="EMBL" id="JAEHOH010000006">
    <property type="protein sequence ID" value="MBK0418274.1"/>
    <property type="molecule type" value="Genomic_DNA"/>
</dbReference>
<name>A0A934Q4M6_9MICO</name>
<sequence>MAERIVTIKLIAEATGLVQGFNRAKDAVAETKTKVEESARSSREEWAKVGTGLTAVGVAITGVGAAALKTGIQYNTLQQTTRAALTSLLGSAQAANAQMDKLDDFARNSPFSKATFITAQQQMLAFGIEAKKVIPYLDGVQNAVAAAGGSNADIEGIVATMSKIQSSSKITATDLMEFGNRGVNAAELIGSQMGKTGAQIREDITAGTLSAEDALDALAKGMSETYEGAADNVKNTFAGAMDRVKAAWRDFSAELAAPLVDPNGGGALVDLLNWAADAMRAFEDLPGPVKTTVTALTGLVGVGTLVAGTAILALPKWLAFKDALATFSPATATARGGLMGIVRFLGGPWGIALMAAAASVAVFNAAMDGSKASAQQMETAIKQGKSALDEMSSTAAQNEQGLTTMFVNVGQHIDDLPALMDKAATAGRGFFSSMTFNENAALDVVAEFGTTLSNLAATDLPRAQAAFKAFYDTAGFNDAQALTAINEEMPGFKNGLIDAANAAGLATDDATLLKLALGELEGATADAAEGGEQVSASLAEIQGVAASANEAITALAEEIAGFGSAQIDAEKAALAFEEQLASLNQRVAEGATGLDLSTESGRENRASLLAMAEATNTAAAATLQATGSQESANATLGRGRDALIAAAIQYGWTEAEAKAYADQVMATPETVATWFSNNADAARAAVEQYKNTIDAIKSQVATTITTTLDVFTNLSPDKKAYGGTVGYAAGGTIGGIGGGIADGTVYGRGGTKSDSVLVRLSRGEEVIQEPYASMYRRELKQMNRGDFAPSSAAGHQVIVVREVGDVYVQNPFTGKYLLSKVDAVANSAIDQFVEQTETERRRAGV</sequence>
<evidence type="ECO:0000313" key="3">
    <source>
        <dbReference type="EMBL" id="MBK0418274.1"/>
    </source>
</evidence>